<dbReference type="Proteomes" id="UP000183287">
    <property type="component" value="Unassembled WGS sequence"/>
</dbReference>
<name>A0A1I4WPW8_9PROT</name>
<organism evidence="1 2">
    <name type="scientific">Nitrosomonas communis</name>
    <dbReference type="NCBI Taxonomy" id="44574"/>
    <lineage>
        <taxon>Bacteria</taxon>
        <taxon>Pseudomonadati</taxon>
        <taxon>Pseudomonadota</taxon>
        <taxon>Betaproteobacteria</taxon>
        <taxon>Nitrosomonadales</taxon>
        <taxon>Nitrosomonadaceae</taxon>
        <taxon>Nitrosomonas</taxon>
    </lineage>
</organism>
<evidence type="ECO:0000313" key="2">
    <source>
        <dbReference type="Proteomes" id="UP000183287"/>
    </source>
</evidence>
<protein>
    <submittedName>
        <fullName evidence="1">Uncharacterized protein</fullName>
    </submittedName>
</protein>
<keyword evidence="2" id="KW-1185">Reference proteome</keyword>
<sequence>MLVLNDHNLVDRIPDPAIRELVQQRFTEICAGEPYDYDLHGYMVVVEPGDSVETLEQEIGFPILRNLFDGASYGEPDFSPSFEALEEHVSCYEMVYIFNDEGFGADIFIPKQPGVDGDLLAMCAEYAAPATALTLP</sequence>
<dbReference type="AlphaFoldDB" id="A0A1I4WPW8"/>
<dbReference type="OrthoDB" id="8550051at2"/>
<evidence type="ECO:0000313" key="1">
    <source>
        <dbReference type="EMBL" id="SFN15292.1"/>
    </source>
</evidence>
<proteinExistence type="predicted"/>
<dbReference type="RefSeq" id="WP_074907294.1">
    <property type="nucleotide sequence ID" value="NZ_FOUB01000115.1"/>
</dbReference>
<accession>A0A1I4WPW8</accession>
<gene>
    <name evidence="1" type="ORF">SAMN05421863_111510</name>
</gene>
<reference evidence="2" key="1">
    <citation type="submission" date="2016-10" db="EMBL/GenBank/DDBJ databases">
        <authorList>
            <person name="Varghese N."/>
            <person name="Submissions S."/>
        </authorList>
    </citation>
    <scope>NUCLEOTIDE SEQUENCE [LARGE SCALE GENOMIC DNA]</scope>
    <source>
        <strain evidence="2">Nm44</strain>
    </source>
</reference>
<dbReference type="EMBL" id="FOUB01000115">
    <property type="protein sequence ID" value="SFN15292.1"/>
    <property type="molecule type" value="Genomic_DNA"/>
</dbReference>